<dbReference type="Proteomes" id="UP000292347">
    <property type="component" value="Unassembled WGS sequence"/>
</dbReference>
<proteinExistence type="predicted"/>
<sequence length="105" mass="11025">MTHIAATSPIERIARVLVAHALSPNGRGDAEPDEVVSAEVNERLPDELPRAAAILRALREPSQEMVTAGNALESADAAEIWDTMVRAALGEKPRAAAPIPTPLAG</sequence>
<reference evidence="1 2" key="1">
    <citation type="submission" date="2019-01" db="EMBL/GenBank/DDBJ databases">
        <title>Sphingomonas mucosissima sp. nov. and Sphingomonas desiccabilis sp. nov., from biological soil crusts in the Colorado Plateau, USA.</title>
        <authorList>
            <person name="Zhu D."/>
        </authorList>
    </citation>
    <scope>NUCLEOTIDE SEQUENCE [LARGE SCALE GENOMIC DNA]</scope>
    <source>
        <strain evidence="1 2">CP1D</strain>
    </source>
</reference>
<keyword evidence="2" id="KW-1185">Reference proteome</keyword>
<evidence type="ECO:0000313" key="2">
    <source>
        <dbReference type="Proteomes" id="UP000292347"/>
    </source>
</evidence>
<protein>
    <submittedName>
        <fullName evidence="1">Uncharacterized protein</fullName>
    </submittedName>
</protein>
<dbReference type="EMBL" id="SDPT01000002">
    <property type="protein sequence ID" value="RXZ32185.1"/>
    <property type="molecule type" value="Genomic_DNA"/>
</dbReference>
<dbReference type="RefSeq" id="WP_129342396.1">
    <property type="nucleotide sequence ID" value="NZ_JACIDD010000002.1"/>
</dbReference>
<dbReference type="OrthoDB" id="7450571at2"/>
<gene>
    <name evidence="1" type="ORF">EO081_13520</name>
</gene>
<name>A0A4Q2IU95_9SPHN</name>
<organism evidence="1 2">
    <name type="scientific">Sphingomonas desiccabilis</name>
    <dbReference type="NCBI Taxonomy" id="429134"/>
    <lineage>
        <taxon>Bacteria</taxon>
        <taxon>Pseudomonadati</taxon>
        <taxon>Pseudomonadota</taxon>
        <taxon>Alphaproteobacteria</taxon>
        <taxon>Sphingomonadales</taxon>
        <taxon>Sphingomonadaceae</taxon>
        <taxon>Sphingomonas</taxon>
    </lineage>
</organism>
<accession>A0A4Q2IU95</accession>
<comment type="caution">
    <text evidence="1">The sequence shown here is derived from an EMBL/GenBank/DDBJ whole genome shotgun (WGS) entry which is preliminary data.</text>
</comment>
<evidence type="ECO:0000313" key="1">
    <source>
        <dbReference type="EMBL" id="RXZ32185.1"/>
    </source>
</evidence>
<dbReference type="AlphaFoldDB" id="A0A4Q2IU95"/>